<keyword evidence="1 4" id="KW-0479">Metal-binding</keyword>
<sequence>MSSRWSSSRADEAGSSWRSHGEHDSIGGDRSQGGRKTKMCTKFLNGSCTYGSRCFNAHGAHELRCPEEILNPTGPPPPKFNYLVGATLWEEEYVNLFSSHLPDNGEQVLSAVDRHQLTKDQRRRLPLNVDDRRYAVLKSPGAGASGFKIQLDRQLRSVLLASHYKATSILDLSAEAVGRSLNCLSDRMNRISSRPADTADHLQDVASLGIIQISCGEKEAVEGYFKRSWNLYLKAQVPVKDYLKYAQAIFTQQGPDMLPLMAEEEYYNFRRDRNIFHQRNHDIRSYCRNWGKVTIKVASASPCGPVLATLSNGMQEGADRLAEELSALSVGRSQTSTTPHLSAGSDPAAPLQPSPQSDPQSRFDKKLSEHFQDNFFELPEELQPIMPFNSNTPTAPVVRWFGCTKAPVILAIPLMQNKVELSGSPLRTVKAAHWRLAEVNSLGSVAAAQVAQAFEKKFGPLLPKYDCHGSNQHAKDAHRQQGFGLFFVPLYEV</sequence>
<dbReference type="Gene3D" id="4.10.1000.10">
    <property type="entry name" value="Zinc finger, CCCH-type"/>
    <property type="match status" value="1"/>
</dbReference>
<dbReference type="GO" id="GO:0008270">
    <property type="term" value="F:zinc ion binding"/>
    <property type="evidence" value="ECO:0007669"/>
    <property type="project" value="UniProtKB-KW"/>
</dbReference>
<comment type="caution">
    <text evidence="7">The sequence shown here is derived from an EMBL/GenBank/DDBJ whole genome shotgun (WGS) entry which is preliminary data.</text>
</comment>
<evidence type="ECO:0000256" key="5">
    <source>
        <dbReference type="SAM" id="MobiDB-lite"/>
    </source>
</evidence>
<proteinExistence type="predicted"/>
<accession>A0A250X4U0</accession>
<evidence type="ECO:0000256" key="3">
    <source>
        <dbReference type="ARBA" id="ARBA00022833"/>
    </source>
</evidence>
<protein>
    <recommendedName>
        <fullName evidence="6">C3H1-type domain-containing protein</fullName>
    </recommendedName>
</protein>
<dbReference type="SUPFAM" id="SSF90229">
    <property type="entry name" value="CCCH zinc finger"/>
    <property type="match status" value="1"/>
</dbReference>
<evidence type="ECO:0000256" key="4">
    <source>
        <dbReference type="PROSITE-ProRule" id="PRU00723"/>
    </source>
</evidence>
<evidence type="ECO:0000256" key="1">
    <source>
        <dbReference type="ARBA" id="ARBA00022723"/>
    </source>
</evidence>
<dbReference type="InterPro" id="IPR000571">
    <property type="entry name" value="Znf_CCCH"/>
</dbReference>
<dbReference type="AlphaFoldDB" id="A0A250X4U0"/>
<dbReference type="Proteomes" id="UP000232323">
    <property type="component" value="Unassembled WGS sequence"/>
</dbReference>
<keyword evidence="3 4" id="KW-0862">Zinc</keyword>
<feature type="region of interest" description="Disordered" evidence="5">
    <location>
        <begin position="332"/>
        <end position="364"/>
    </location>
</feature>
<keyword evidence="8" id="KW-1185">Reference proteome</keyword>
<keyword evidence="2 4" id="KW-0863">Zinc-finger</keyword>
<feature type="zinc finger region" description="C3H1-type" evidence="4">
    <location>
        <begin position="34"/>
        <end position="61"/>
    </location>
</feature>
<dbReference type="PROSITE" id="PS50103">
    <property type="entry name" value="ZF_C3H1"/>
    <property type="match status" value="1"/>
</dbReference>
<evidence type="ECO:0000256" key="2">
    <source>
        <dbReference type="ARBA" id="ARBA00022771"/>
    </source>
</evidence>
<feature type="domain" description="C3H1-type" evidence="6">
    <location>
        <begin position="34"/>
        <end position="61"/>
    </location>
</feature>
<evidence type="ECO:0000259" key="6">
    <source>
        <dbReference type="PROSITE" id="PS50103"/>
    </source>
</evidence>
<dbReference type="SMART" id="SM00356">
    <property type="entry name" value="ZnF_C3H1"/>
    <property type="match status" value="1"/>
</dbReference>
<organism evidence="7 8">
    <name type="scientific">Chlamydomonas eustigma</name>
    <dbReference type="NCBI Taxonomy" id="1157962"/>
    <lineage>
        <taxon>Eukaryota</taxon>
        <taxon>Viridiplantae</taxon>
        <taxon>Chlorophyta</taxon>
        <taxon>core chlorophytes</taxon>
        <taxon>Chlorophyceae</taxon>
        <taxon>CS clade</taxon>
        <taxon>Chlamydomonadales</taxon>
        <taxon>Chlamydomonadaceae</taxon>
        <taxon>Chlamydomonas</taxon>
    </lineage>
</organism>
<reference evidence="7 8" key="1">
    <citation type="submission" date="2017-08" db="EMBL/GenBank/DDBJ databases">
        <title>Acidophilic green algal genome provides insights into adaptation to an acidic environment.</title>
        <authorList>
            <person name="Hirooka S."/>
            <person name="Hirose Y."/>
            <person name="Kanesaki Y."/>
            <person name="Higuchi S."/>
            <person name="Fujiwara T."/>
            <person name="Onuma R."/>
            <person name="Era A."/>
            <person name="Ohbayashi R."/>
            <person name="Uzuka A."/>
            <person name="Nozaki H."/>
            <person name="Yoshikawa H."/>
            <person name="Miyagishima S.Y."/>
        </authorList>
    </citation>
    <scope>NUCLEOTIDE SEQUENCE [LARGE SCALE GENOMIC DNA]</scope>
    <source>
        <strain evidence="7 8">NIES-2499</strain>
    </source>
</reference>
<dbReference type="OrthoDB" id="410307at2759"/>
<dbReference type="InterPro" id="IPR036855">
    <property type="entry name" value="Znf_CCCH_sf"/>
</dbReference>
<feature type="compositionally biased region" description="Low complexity" evidence="5">
    <location>
        <begin position="345"/>
        <end position="360"/>
    </location>
</feature>
<evidence type="ECO:0000313" key="8">
    <source>
        <dbReference type="Proteomes" id="UP000232323"/>
    </source>
</evidence>
<dbReference type="EMBL" id="BEGY01000029">
    <property type="protein sequence ID" value="GAX78088.1"/>
    <property type="molecule type" value="Genomic_DNA"/>
</dbReference>
<feature type="region of interest" description="Disordered" evidence="5">
    <location>
        <begin position="1"/>
        <end position="36"/>
    </location>
</feature>
<gene>
    <name evidence="7" type="ORF">CEUSTIGMA_g5530.t1</name>
</gene>
<evidence type="ECO:0000313" key="7">
    <source>
        <dbReference type="EMBL" id="GAX78088.1"/>
    </source>
</evidence>
<name>A0A250X4U0_9CHLO</name>